<dbReference type="Pfam" id="PF00583">
    <property type="entry name" value="Acetyltransf_1"/>
    <property type="match status" value="1"/>
</dbReference>
<dbReference type="Gene3D" id="3.40.630.30">
    <property type="match status" value="1"/>
</dbReference>
<proteinExistence type="predicted"/>
<evidence type="ECO:0000313" key="3">
    <source>
        <dbReference type="Proteomes" id="UP000321816"/>
    </source>
</evidence>
<dbReference type="InterPro" id="IPR000182">
    <property type="entry name" value="GNAT_dom"/>
</dbReference>
<dbReference type="OrthoDB" id="7205533at2"/>
<gene>
    <name evidence="2" type="ORF">FTX54_002545</name>
</gene>
<dbReference type="RefSeq" id="WP_147803943.1">
    <property type="nucleotide sequence ID" value="NZ_CP144914.1"/>
</dbReference>
<dbReference type="SUPFAM" id="SSF55729">
    <property type="entry name" value="Acyl-CoA N-acyltransferases (Nat)"/>
    <property type="match status" value="1"/>
</dbReference>
<protein>
    <submittedName>
        <fullName evidence="2">GNAT family N-acetyltransferase</fullName>
    </submittedName>
</protein>
<dbReference type="AlphaFoldDB" id="A0A5C7F7J1"/>
<dbReference type="PANTHER" id="PTHR43617">
    <property type="entry name" value="L-AMINO ACID N-ACETYLTRANSFERASE"/>
    <property type="match status" value="1"/>
</dbReference>
<evidence type="ECO:0000259" key="1">
    <source>
        <dbReference type="PROSITE" id="PS51186"/>
    </source>
</evidence>
<dbReference type="PROSITE" id="PS51186">
    <property type="entry name" value="GNAT"/>
    <property type="match status" value="1"/>
</dbReference>
<keyword evidence="3" id="KW-1185">Reference proteome</keyword>
<dbReference type="GO" id="GO:0016747">
    <property type="term" value="F:acyltransferase activity, transferring groups other than amino-acyl groups"/>
    <property type="evidence" value="ECO:0007669"/>
    <property type="project" value="InterPro"/>
</dbReference>
<dbReference type="KEGG" id="ahal:FTX54_002545"/>
<dbReference type="InterPro" id="IPR050276">
    <property type="entry name" value="MshD_Acetyltransferase"/>
</dbReference>
<sequence>MKITIKDYAAEDLDKLEAISRETFDETFREQNKPEHMQAYMNQAFNREKLEKETRDSGSRFYFIESDGETAGYLKINKDGAQTEEMGEASLEIERIYIKKAYQQYGLGKNLLQLAIDKARENSKKKVWLGVWEKNERAIAFYRKRGFIETGAHAFYMGDEEQTDLIMVKTLT</sequence>
<dbReference type="Proteomes" id="UP000321816">
    <property type="component" value="Chromosome"/>
</dbReference>
<dbReference type="PANTHER" id="PTHR43617:SF33">
    <property type="entry name" value="SPORE COAT POLYSACCHARIDE BIOSYNTHESIS PROTEIN SPSD"/>
    <property type="match status" value="1"/>
</dbReference>
<organism evidence="2 3">
    <name type="scientific">Alkalicoccus halolimnae</name>
    <dbReference type="NCBI Taxonomy" id="1667239"/>
    <lineage>
        <taxon>Bacteria</taxon>
        <taxon>Bacillati</taxon>
        <taxon>Bacillota</taxon>
        <taxon>Bacilli</taxon>
        <taxon>Bacillales</taxon>
        <taxon>Bacillaceae</taxon>
        <taxon>Alkalicoccus</taxon>
    </lineage>
</organism>
<feature type="domain" description="N-acetyltransferase" evidence="1">
    <location>
        <begin position="3"/>
        <end position="172"/>
    </location>
</feature>
<evidence type="ECO:0000313" key="2">
    <source>
        <dbReference type="EMBL" id="WWD80463.1"/>
    </source>
</evidence>
<accession>A0A5C7F7J1</accession>
<dbReference type="CDD" id="cd04301">
    <property type="entry name" value="NAT_SF"/>
    <property type="match status" value="1"/>
</dbReference>
<dbReference type="InterPro" id="IPR016181">
    <property type="entry name" value="Acyl_CoA_acyltransferase"/>
</dbReference>
<dbReference type="EMBL" id="CP144914">
    <property type="protein sequence ID" value="WWD80463.1"/>
    <property type="molecule type" value="Genomic_DNA"/>
</dbReference>
<reference evidence="2 3" key="1">
    <citation type="submission" date="2024-01" db="EMBL/GenBank/DDBJ databases">
        <title>Complete Genome Sequence of Alkalicoccus halolimnae BZ-SZ-XJ29T, a Moderately Halophilic Bacterium Isolated from a Salt Lake.</title>
        <authorList>
            <person name="Zhao B."/>
        </authorList>
    </citation>
    <scope>NUCLEOTIDE SEQUENCE [LARGE SCALE GENOMIC DNA]</scope>
    <source>
        <strain evidence="2 3">BZ-SZ-XJ29</strain>
    </source>
</reference>
<name>A0A5C7F7J1_9BACI</name>